<evidence type="ECO:0000313" key="6">
    <source>
        <dbReference type="EMBL" id="OQX91101.1"/>
    </source>
</evidence>
<comment type="caution">
    <text evidence="6">The sequence shown here is derived from an EMBL/GenBank/DDBJ whole genome shotgun (WGS) entry which is preliminary data.</text>
</comment>
<gene>
    <name evidence="6" type="ORF">B6D57_00945</name>
</gene>
<dbReference type="EMBL" id="NATQ01000012">
    <property type="protein sequence ID" value="OQX91101.1"/>
    <property type="molecule type" value="Genomic_DNA"/>
</dbReference>
<dbReference type="AlphaFoldDB" id="A0A1W9S2M6"/>
<evidence type="ECO:0000313" key="7">
    <source>
        <dbReference type="Proteomes" id="UP000192611"/>
    </source>
</evidence>
<keyword evidence="2" id="KW-0408">Iron</keyword>
<dbReference type="InterPro" id="IPR015931">
    <property type="entry name" value="Acnase/IPM_dHydase_lsu_aba_1/3"/>
</dbReference>
<dbReference type="PANTHER" id="PTHR43822">
    <property type="entry name" value="HOMOACONITASE, MITOCHONDRIAL-RELATED"/>
    <property type="match status" value="1"/>
</dbReference>
<dbReference type="InterPro" id="IPR001030">
    <property type="entry name" value="Acoase/IPM_deHydtase_lsu_aba"/>
</dbReference>
<keyword evidence="3" id="KW-0411">Iron-sulfur</keyword>
<dbReference type="InterPro" id="IPR050067">
    <property type="entry name" value="IPM_dehydratase_rel_enz"/>
</dbReference>
<dbReference type="GO" id="GO:0051536">
    <property type="term" value="F:iron-sulfur cluster binding"/>
    <property type="evidence" value="ECO:0007669"/>
    <property type="project" value="UniProtKB-KW"/>
</dbReference>
<dbReference type="GO" id="GO:0046872">
    <property type="term" value="F:metal ion binding"/>
    <property type="evidence" value="ECO:0007669"/>
    <property type="project" value="UniProtKB-KW"/>
</dbReference>
<keyword evidence="1" id="KW-0479">Metal-binding</keyword>
<accession>A0A1W9S2M6</accession>
<dbReference type="InterPro" id="IPR036008">
    <property type="entry name" value="Aconitase_4Fe-4S_dom"/>
</dbReference>
<evidence type="ECO:0000256" key="3">
    <source>
        <dbReference type="ARBA" id="ARBA00023014"/>
    </source>
</evidence>
<protein>
    <submittedName>
        <fullName evidence="6">3-isopropylmalate dehydratase large subunit</fullName>
    </submittedName>
</protein>
<dbReference type="Pfam" id="PF00330">
    <property type="entry name" value="Aconitase"/>
    <property type="match status" value="1"/>
</dbReference>
<dbReference type="Proteomes" id="UP000192611">
    <property type="component" value="Unassembled WGS sequence"/>
</dbReference>
<dbReference type="PANTHER" id="PTHR43822:SF2">
    <property type="entry name" value="HOMOACONITASE, MITOCHONDRIAL"/>
    <property type="match status" value="1"/>
</dbReference>
<feature type="non-terminal residue" evidence="6">
    <location>
        <position position="155"/>
    </location>
</feature>
<dbReference type="GO" id="GO:0016829">
    <property type="term" value="F:lyase activity"/>
    <property type="evidence" value="ECO:0007669"/>
    <property type="project" value="UniProtKB-KW"/>
</dbReference>
<name>A0A1W9S2M6_9BACT</name>
<evidence type="ECO:0000256" key="1">
    <source>
        <dbReference type="ARBA" id="ARBA00022723"/>
    </source>
</evidence>
<dbReference type="GO" id="GO:0043436">
    <property type="term" value="P:oxoacid metabolic process"/>
    <property type="evidence" value="ECO:0007669"/>
    <property type="project" value="UniProtKB-ARBA"/>
</dbReference>
<dbReference type="PRINTS" id="PR00415">
    <property type="entry name" value="ACONITASE"/>
</dbReference>
<sequence>METTFIQKIFAEKLGRVPDVGEIVEVSPDMVMSHDNAALVIRQFGKMGAKGVFDPDKIAIILDHRIPAESVKTAEAHKKIREFVREQGIIRFHDIGRGVCHQVMVEEGYALPGLIIAGTDSHTTTYGAVNAFSTGIGATEMASVWALGKLWFKVP</sequence>
<reference evidence="7" key="1">
    <citation type="submission" date="2017-03" db="EMBL/GenBank/DDBJ databases">
        <title>Novel pathways for hydrocarbon cycling and metabolic interdependencies in hydrothermal sediment communities.</title>
        <authorList>
            <person name="Dombrowski N."/>
            <person name="Seitz K."/>
            <person name="Teske A."/>
            <person name="Baker B."/>
        </authorList>
    </citation>
    <scope>NUCLEOTIDE SEQUENCE [LARGE SCALE GENOMIC DNA]</scope>
</reference>
<dbReference type="SUPFAM" id="SSF53732">
    <property type="entry name" value="Aconitase iron-sulfur domain"/>
    <property type="match status" value="1"/>
</dbReference>
<keyword evidence="4" id="KW-0456">Lyase</keyword>
<feature type="domain" description="Aconitase/3-isopropylmalate dehydratase large subunit alpha/beta/alpha" evidence="5">
    <location>
        <begin position="21"/>
        <end position="155"/>
    </location>
</feature>
<proteinExistence type="predicted"/>
<evidence type="ECO:0000256" key="4">
    <source>
        <dbReference type="ARBA" id="ARBA00023239"/>
    </source>
</evidence>
<dbReference type="Gene3D" id="3.30.499.10">
    <property type="entry name" value="Aconitase, domain 3"/>
    <property type="match status" value="1"/>
</dbReference>
<evidence type="ECO:0000259" key="5">
    <source>
        <dbReference type="Pfam" id="PF00330"/>
    </source>
</evidence>
<organism evidence="6 7">
    <name type="scientific">Candidatus Coatesbacteria bacterium 4484_99</name>
    <dbReference type="NCBI Taxonomy" id="1970774"/>
    <lineage>
        <taxon>Bacteria</taxon>
        <taxon>Candidatus Coatesiibacteriota</taxon>
    </lineage>
</organism>
<evidence type="ECO:0000256" key="2">
    <source>
        <dbReference type="ARBA" id="ARBA00023004"/>
    </source>
</evidence>